<dbReference type="Pfam" id="PF03665">
    <property type="entry name" value="UPF0172"/>
    <property type="match status" value="1"/>
</dbReference>
<dbReference type="GO" id="GO:0072546">
    <property type="term" value="C:EMC complex"/>
    <property type="evidence" value="ECO:0007669"/>
    <property type="project" value="InterPro"/>
</dbReference>
<dbReference type="AlphaFoldDB" id="A0A8T1M2E4"/>
<dbReference type="PANTHER" id="PTHR12941:SF10">
    <property type="entry name" value="ER MEMBRANE PROTEIN COMPLEX SUBUNIT 8_9 HOMOLOG"/>
    <property type="match status" value="1"/>
</dbReference>
<evidence type="ECO:0000313" key="2">
    <source>
        <dbReference type="Proteomes" id="UP000286415"/>
    </source>
</evidence>
<organism evidence="1 2">
    <name type="scientific">Clonorchis sinensis</name>
    <name type="common">Chinese liver fluke</name>
    <dbReference type="NCBI Taxonomy" id="79923"/>
    <lineage>
        <taxon>Eukaryota</taxon>
        <taxon>Metazoa</taxon>
        <taxon>Spiralia</taxon>
        <taxon>Lophotrochozoa</taxon>
        <taxon>Platyhelminthes</taxon>
        <taxon>Trematoda</taxon>
        <taxon>Digenea</taxon>
        <taxon>Opisthorchiida</taxon>
        <taxon>Opisthorchiata</taxon>
        <taxon>Opisthorchiidae</taxon>
        <taxon>Clonorchis</taxon>
    </lineage>
</organism>
<name>A0A8T1M2E4_CLOSI</name>
<accession>A0A8T1M2E4</accession>
<sequence>MGTRDSTHQRLLTLEEMVQSRSHWHSCIKAIAFNMYLPNFRTNCMCLRLQGLVVCSTFPFSADRNCSSWNQCAYGARFILVFVCAPNLIVVQRLQRQECSPNRRTCFPLEGYSLDVAQPIVLTSTDPCHPVSEFAMASAVSLDYLPAVKMLLHAAKHPASAVNGLLVCRQQDALIMNIVDYVPLFHSPLTLTPMLETALYQIESYCTMSQLRICGYFQANEHLHDNTPTPFAYKIAEKLNEKSSPACLIMNDRLHSAEAGHFAVYSLSQGKWQETKHTVAPETADRLNLSMQRKLARRLYDFDDHLNDVTHDYLNTELSNLINVSVCE</sequence>
<proteinExistence type="predicted"/>
<keyword evidence="2" id="KW-1185">Reference proteome</keyword>
<dbReference type="EMBL" id="NIRI02000056">
    <property type="protein sequence ID" value="KAG5443544.1"/>
    <property type="molecule type" value="Genomic_DNA"/>
</dbReference>
<gene>
    <name evidence="1" type="ORF">CSKR_101110</name>
</gene>
<reference evidence="1 2" key="2">
    <citation type="journal article" date="2021" name="Genomics">
        <title>High-quality reference genome for Clonorchis sinensis.</title>
        <authorList>
            <person name="Young N.D."/>
            <person name="Stroehlein A.J."/>
            <person name="Kinkar L."/>
            <person name="Wang T."/>
            <person name="Sohn W.M."/>
            <person name="Chang B.C.H."/>
            <person name="Kaur P."/>
            <person name="Weisz D."/>
            <person name="Dudchenko O."/>
            <person name="Aiden E.L."/>
            <person name="Korhonen P.K."/>
            <person name="Gasser R.B."/>
        </authorList>
    </citation>
    <scope>NUCLEOTIDE SEQUENCE [LARGE SCALE GENOMIC DNA]</scope>
    <source>
        <strain evidence="1">Cs-k2</strain>
    </source>
</reference>
<dbReference type="Proteomes" id="UP000286415">
    <property type="component" value="Unassembled WGS sequence"/>
</dbReference>
<dbReference type="InterPro" id="IPR005366">
    <property type="entry name" value="EMC8/9"/>
</dbReference>
<evidence type="ECO:0000313" key="1">
    <source>
        <dbReference type="EMBL" id="KAG5443544.1"/>
    </source>
</evidence>
<reference evidence="1 2" key="1">
    <citation type="journal article" date="2018" name="Biotechnol. Adv.">
        <title>Improved genomic resources and new bioinformatic workflow for the carcinogenic parasite Clonorchis sinensis: Biotechnological implications.</title>
        <authorList>
            <person name="Wang D."/>
            <person name="Korhonen P.K."/>
            <person name="Gasser R.B."/>
            <person name="Young N.D."/>
        </authorList>
    </citation>
    <scope>NUCLEOTIDE SEQUENCE [LARGE SCALE GENOMIC DNA]</scope>
    <source>
        <strain evidence="1">Cs-k2</strain>
    </source>
</reference>
<dbReference type="PANTHER" id="PTHR12941">
    <property type="entry name" value="ER MEMBRANE PROTEIN COMPLEX"/>
    <property type="match status" value="1"/>
</dbReference>
<dbReference type="OrthoDB" id="194468at2759"/>
<protein>
    <submittedName>
        <fullName evidence="1">ER membrane protein complex subunit 8</fullName>
    </submittedName>
</protein>
<comment type="caution">
    <text evidence="1">The sequence shown here is derived from an EMBL/GenBank/DDBJ whole genome shotgun (WGS) entry which is preliminary data.</text>
</comment>
<dbReference type="CDD" id="cd08060">
    <property type="entry name" value="MPN_UPF0172"/>
    <property type="match status" value="1"/>
</dbReference>